<proteinExistence type="predicted"/>
<feature type="compositionally biased region" description="Basic and acidic residues" evidence="1">
    <location>
        <begin position="216"/>
        <end position="234"/>
    </location>
</feature>
<reference evidence="2" key="2">
    <citation type="submission" date="2015-02" db="UniProtKB">
        <authorList>
            <consortium name="EnsemblMetazoa"/>
        </authorList>
    </citation>
    <scope>IDENTIFICATION</scope>
</reference>
<evidence type="ECO:0000256" key="1">
    <source>
        <dbReference type="SAM" id="MobiDB-lite"/>
    </source>
</evidence>
<feature type="compositionally biased region" description="Polar residues" evidence="1">
    <location>
        <begin position="164"/>
        <end position="204"/>
    </location>
</feature>
<dbReference type="HOGENOM" id="CLU_840254_0_0_1"/>
<name>T1JA10_STRMM</name>
<organism evidence="2 3">
    <name type="scientific">Strigamia maritima</name>
    <name type="common">European centipede</name>
    <name type="synonym">Geophilus maritimus</name>
    <dbReference type="NCBI Taxonomy" id="126957"/>
    <lineage>
        <taxon>Eukaryota</taxon>
        <taxon>Metazoa</taxon>
        <taxon>Ecdysozoa</taxon>
        <taxon>Arthropoda</taxon>
        <taxon>Myriapoda</taxon>
        <taxon>Chilopoda</taxon>
        <taxon>Pleurostigmophora</taxon>
        <taxon>Geophilomorpha</taxon>
        <taxon>Linotaeniidae</taxon>
        <taxon>Strigamia</taxon>
    </lineage>
</organism>
<dbReference type="PhylomeDB" id="T1JA10"/>
<dbReference type="AlphaFoldDB" id="T1JA10"/>
<keyword evidence="3" id="KW-1185">Reference proteome</keyword>
<evidence type="ECO:0000313" key="3">
    <source>
        <dbReference type="Proteomes" id="UP000014500"/>
    </source>
</evidence>
<dbReference type="Proteomes" id="UP000014500">
    <property type="component" value="Unassembled WGS sequence"/>
</dbReference>
<dbReference type="EnsemblMetazoa" id="SMAR010563-RA">
    <property type="protein sequence ID" value="SMAR010563-PA"/>
    <property type="gene ID" value="SMAR010563"/>
</dbReference>
<dbReference type="EMBL" id="JH431980">
    <property type="status" value="NOT_ANNOTATED_CDS"/>
    <property type="molecule type" value="Genomic_DNA"/>
</dbReference>
<reference evidence="3" key="1">
    <citation type="submission" date="2011-05" db="EMBL/GenBank/DDBJ databases">
        <authorList>
            <person name="Richards S.R."/>
            <person name="Qu J."/>
            <person name="Jiang H."/>
            <person name="Jhangiani S.N."/>
            <person name="Agravi P."/>
            <person name="Goodspeed R."/>
            <person name="Gross S."/>
            <person name="Mandapat C."/>
            <person name="Jackson L."/>
            <person name="Mathew T."/>
            <person name="Pu L."/>
            <person name="Thornton R."/>
            <person name="Saada N."/>
            <person name="Wilczek-Boney K.B."/>
            <person name="Lee S."/>
            <person name="Kovar C."/>
            <person name="Wu Y."/>
            <person name="Scherer S.E."/>
            <person name="Worley K.C."/>
            <person name="Muzny D.M."/>
            <person name="Gibbs R."/>
        </authorList>
    </citation>
    <scope>NUCLEOTIDE SEQUENCE</scope>
    <source>
        <strain evidence="3">Brora</strain>
    </source>
</reference>
<feature type="region of interest" description="Disordered" evidence="1">
    <location>
        <begin position="164"/>
        <end position="242"/>
    </location>
</feature>
<protein>
    <submittedName>
        <fullName evidence="2">Uncharacterized protein</fullName>
    </submittedName>
</protein>
<accession>T1JA10</accession>
<evidence type="ECO:0000313" key="2">
    <source>
        <dbReference type="EnsemblMetazoa" id="SMAR010563-PA"/>
    </source>
</evidence>
<sequence length="331" mass="35522">MCNIKERVICGDRSNPYDKTTTTEASTFLVPTSKNKAEPDCIEEGKDDIWDPTLPICKEGQSPWADVTQEDHTTQTVTIEAVSITSETTTSVDVIVGSLTLTTNPEVATSDASRKELTEAETFTLNVTSNETTINGKDLTEVITSTAEYEIATTKSIVISTESGSATTDEINENTTKQNNSTATKNYETTTSQQTEGRNTTPHPTSDEGEATQNTKTEKKETTMITKSEEKTTSRENLPPITSRTESIAIIAEMTVVEKETTLLTEEGSGDLGPGDLGSGDLGTGDLGSGDFGCSGGECSEGSGELDSGDIEDGFFAVKFDGQGWIRRHYN</sequence>